<sequence>MSDRPPTNRLQANPHRDNPSRANRQRPDQYVASRYRRVGRRGFSLLEIMLALAILGASLAIIAQIADTGVDAAREARDLSLARILCQAKLSEVLLDATLGQTPQPVFEVPADPFDSASLTVFTYNVEVQPASMDGLLMIRVSAIASDSAGSPIATYALDRWMIDPELGLAEAELEEEAAKEEAAGTATEPS</sequence>
<name>A0A517NQF9_9BACT</name>
<keyword evidence="2" id="KW-0472">Membrane</keyword>
<evidence type="ECO:0008006" key="5">
    <source>
        <dbReference type="Google" id="ProtNLM"/>
    </source>
</evidence>
<evidence type="ECO:0000256" key="1">
    <source>
        <dbReference type="SAM" id="MobiDB-lite"/>
    </source>
</evidence>
<evidence type="ECO:0000313" key="3">
    <source>
        <dbReference type="EMBL" id="QDT09354.1"/>
    </source>
</evidence>
<dbReference type="AlphaFoldDB" id="A0A517NQF9"/>
<evidence type="ECO:0000256" key="2">
    <source>
        <dbReference type="SAM" id="Phobius"/>
    </source>
</evidence>
<protein>
    <recommendedName>
        <fullName evidence="5">Prepilin-type N-terminal cleavage/methylation domain-containing protein</fullName>
    </recommendedName>
</protein>
<accession>A0A517NQF9</accession>
<organism evidence="3 4">
    <name type="scientific">Stieleria marina</name>
    <dbReference type="NCBI Taxonomy" id="1930275"/>
    <lineage>
        <taxon>Bacteria</taxon>
        <taxon>Pseudomonadati</taxon>
        <taxon>Planctomycetota</taxon>
        <taxon>Planctomycetia</taxon>
        <taxon>Pirellulales</taxon>
        <taxon>Pirellulaceae</taxon>
        <taxon>Stieleria</taxon>
    </lineage>
</organism>
<evidence type="ECO:0000313" key="4">
    <source>
        <dbReference type="Proteomes" id="UP000319817"/>
    </source>
</evidence>
<feature type="transmembrane region" description="Helical" evidence="2">
    <location>
        <begin position="43"/>
        <end position="66"/>
    </location>
</feature>
<feature type="region of interest" description="Disordered" evidence="1">
    <location>
        <begin position="1"/>
        <end position="27"/>
    </location>
</feature>
<gene>
    <name evidence="3" type="ORF">K239x_13000</name>
</gene>
<keyword evidence="2" id="KW-1133">Transmembrane helix</keyword>
<dbReference type="NCBIfam" id="TIGR02532">
    <property type="entry name" value="IV_pilin_GFxxxE"/>
    <property type="match status" value="1"/>
</dbReference>
<dbReference type="PROSITE" id="PS00409">
    <property type="entry name" value="PROKAR_NTER_METHYL"/>
    <property type="match status" value="1"/>
</dbReference>
<dbReference type="Proteomes" id="UP000319817">
    <property type="component" value="Chromosome"/>
</dbReference>
<proteinExistence type="predicted"/>
<dbReference type="InterPro" id="IPR012902">
    <property type="entry name" value="N_methyl_site"/>
</dbReference>
<dbReference type="RefSeq" id="WP_419189734.1">
    <property type="nucleotide sequence ID" value="NZ_CP036526.1"/>
</dbReference>
<keyword evidence="2" id="KW-0812">Transmembrane</keyword>
<reference evidence="3 4" key="1">
    <citation type="submission" date="2019-02" db="EMBL/GenBank/DDBJ databases">
        <title>Deep-cultivation of Planctomycetes and their phenomic and genomic characterization uncovers novel biology.</title>
        <authorList>
            <person name="Wiegand S."/>
            <person name="Jogler M."/>
            <person name="Boedeker C."/>
            <person name="Pinto D."/>
            <person name="Vollmers J."/>
            <person name="Rivas-Marin E."/>
            <person name="Kohn T."/>
            <person name="Peeters S.H."/>
            <person name="Heuer A."/>
            <person name="Rast P."/>
            <person name="Oberbeckmann S."/>
            <person name="Bunk B."/>
            <person name="Jeske O."/>
            <person name="Meyerdierks A."/>
            <person name="Storesund J.E."/>
            <person name="Kallscheuer N."/>
            <person name="Luecker S."/>
            <person name="Lage O.M."/>
            <person name="Pohl T."/>
            <person name="Merkel B.J."/>
            <person name="Hornburger P."/>
            <person name="Mueller R.-W."/>
            <person name="Bruemmer F."/>
            <person name="Labrenz M."/>
            <person name="Spormann A.M."/>
            <person name="Op den Camp H."/>
            <person name="Overmann J."/>
            <person name="Amann R."/>
            <person name="Jetten M.S.M."/>
            <person name="Mascher T."/>
            <person name="Medema M.H."/>
            <person name="Devos D.P."/>
            <person name="Kaster A.-K."/>
            <person name="Ovreas L."/>
            <person name="Rohde M."/>
            <person name="Galperin M.Y."/>
            <person name="Jogler C."/>
        </authorList>
    </citation>
    <scope>NUCLEOTIDE SEQUENCE [LARGE SCALE GENOMIC DNA]</scope>
    <source>
        <strain evidence="3 4">K23_9</strain>
    </source>
</reference>
<dbReference type="Pfam" id="PF07963">
    <property type="entry name" value="N_methyl"/>
    <property type="match status" value="1"/>
</dbReference>
<dbReference type="EMBL" id="CP036526">
    <property type="protein sequence ID" value="QDT09354.1"/>
    <property type="molecule type" value="Genomic_DNA"/>
</dbReference>
<keyword evidence="4" id="KW-1185">Reference proteome</keyword>